<dbReference type="InterPro" id="IPR057252">
    <property type="entry name" value="CoiA_C"/>
</dbReference>
<gene>
    <name evidence="4" type="ORF">AMD02_05425</name>
</gene>
<dbReference type="PATRIC" id="fig|136160.3.peg.1379"/>
<reference evidence="4" key="1">
    <citation type="submission" date="2015-08" db="EMBL/GenBank/DDBJ databases">
        <title>Complete DNA Sequence of Pseudomonas syringae pv. actinidiae, the Causal Agent of Kiwifruit Canker Disease.</title>
        <authorList>
            <person name="Rikkerink E.H.A."/>
            <person name="Fineran P.C."/>
        </authorList>
    </citation>
    <scope>NUCLEOTIDE SEQUENCE</scope>
    <source>
        <strain evidence="4">DSM 13666</strain>
    </source>
</reference>
<proteinExistence type="predicted"/>
<organism evidence="4">
    <name type="scientific">Halalkalibacterium halodurans</name>
    <name type="common">Bacillus halodurans</name>
    <dbReference type="NCBI Taxonomy" id="86665"/>
    <lineage>
        <taxon>Bacteria</taxon>
        <taxon>Bacillati</taxon>
        <taxon>Bacillota</taxon>
        <taxon>Bacilli</taxon>
        <taxon>Bacillales</taxon>
        <taxon>Bacillaceae</taxon>
        <taxon>Halalkalibacterium (ex Joshi et al. 2022)</taxon>
    </lineage>
</organism>
<evidence type="ECO:0008006" key="5">
    <source>
        <dbReference type="Google" id="ProtNLM"/>
    </source>
</evidence>
<dbReference type="Pfam" id="PF25166">
    <property type="entry name" value="CoiA_C"/>
    <property type="match status" value="1"/>
</dbReference>
<protein>
    <recommendedName>
        <fullName evidence="5">Competence protein CoiA</fullName>
    </recommendedName>
</protein>
<dbReference type="InterPro" id="IPR021176">
    <property type="entry name" value="Competence-induced_CoiA"/>
</dbReference>
<evidence type="ECO:0000259" key="2">
    <source>
        <dbReference type="Pfam" id="PF25164"/>
    </source>
</evidence>
<dbReference type="GeneID" id="87598384"/>
<feature type="domain" description="Competence protein CoiA-like N-terminal" evidence="2">
    <location>
        <begin position="15"/>
        <end position="64"/>
    </location>
</feature>
<dbReference type="Pfam" id="PF06054">
    <property type="entry name" value="CoiA_nuc"/>
    <property type="match status" value="1"/>
</dbReference>
<dbReference type="Pfam" id="PF25164">
    <property type="entry name" value="CoiA_N"/>
    <property type="match status" value="1"/>
</dbReference>
<dbReference type="AlphaFoldDB" id="A0A0M0KIC9"/>
<name>A0A0M0KIC9_ALKHA</name>
<feature type="domain" description="Competence protein CoiA nuclease-like" evidence="1">
    <location>
        <begin position="68"/>
        <end position="223"/>
    </location>
</feature>
<accession>A0A0M0KIC9</accession>
<dbReference type="InterPro" id="IPR057253">
    <property type="entry name" value="CoiA-like_N"/>
</dbReference>
<evidence type="ECO:0000313" key="4">
    <source>
        <dbReference type="EMBL" id="KOO38367.1"/>
    </source>
</evidence>
<evidence type="ECO:0000259" key="1">
    <source>
        <dbReference type="Pfam" id="PF06054"/>
    </source>
</evidence>
<dbReference type="EMBL" id="LILD01000001">
    <property type="protein sequence ID" value="KOO38367.1"/>
    <property type="molecule type" value="Genomic_DNA"/>
</dbReference>
<evidence type="ECO:0000259" key="3">
    <source>
        <dbReference type="Pfam" id="PF25166"/>
    </source>
</evidence>
<sequence length="405" mass="47852">MLTAKLQNGQTVNLLDSWQKEVLQSLQKKQGFYCPACKEKLVLKIGSQRQWHFAHQSKEACRVSTEPESHYHLSGKRLLYQWLKRQKLEVALEVYLPILQQRPDILLRKDKQLVAVEYQCSSLPLQEIKKRTDGYKRAGIYPIWVLGGNRLNREGTFHFRLQSFEWLALCKDPYEHLHLRYFCPTSLKFFTLSNITPISLTKTLAVLKEKAHLNQTFQDWVYPSLKPHESLPSDAWLTQKKQWRFQYPIPYPSPDQRHFQSWLYEQNLHPQLFPIEAGWPSKGHEWVATPTYLWQSWILCHVIERQPLMAPFPLLTVLRSFQSQRIFKLRPIVQHLSHLEQSIKGYLDLLVSARILAKAPGHNQYVRLRERSFPHSAEEALTQDEAFYHAYLTLYENRLSCNTYS</sequence>
<dbReference type="RefSeq" id="WP_053430685.1">
    <property type="nucleotide sequence ID" value="NZ_CP040441.1"/>
</dbReference>
<comment type="caution">
    <text evidence="4">The sequence shown here is derived from an EMBL/GenBank/DDBJ whole genome shotgun (WGS) entry which is preliminary data.</text>
</comment>
<feature type="domain" description="Competence protein CoiA C-terminal" evidence="3">
    <location>
        <begin position="231"/>
        <end position="381"/>
    </location>
</feature>
<dbReference type="PIRSF" id="PIRSF007487">
    <property type="entry name" value="Competence-induced_CoiA_bac"/>
    <property type="match status" value="1"/>
</dbReference>
<dbReference type="InterPro" id="IPR010330">
    <property type="entry name" value="CoiA_nuc"/>
</dbReference>